<dbReference type="AlphaFoldDB" id="A0A0A9CGZ8"/>
<feature type="chain" id="PRO_5002046056" evidence="1">
    <location>
        <begin position="23"/>
        <end position="57"/>
    </location>
</feature>
<feature type="signal peptide" evidence="1">
    <location>
        <begin position="1"/>
        <end position="22"/>
    </location>
</feature>
<keyword evidence="1" id="KW-0732">Signal</keyword>
<dbReference type="EMBL" id="GBRH01223029">
    <property type="protein sequence ID" value="JAD74866.1"/>
    <property type="molecule type" value="Transcribed_RNA"/>
</dbReference>
<protein>
    <submittedName>
        <fullName evidence="2">Uncharacterized protein</fullName>
    </submittedName>
</protein>
<reference evidence="2" key="1">
    <citation type="submission" date="2014-09" db="EMBL/GenBank/DDBJ databases">
        <authorList>
            <person name="Magalhaes I.L.F."/>
            <person name="Oliveira U."/>
            <person name="Santos F.R."/>
            <person name="Vidigal T.H.D.A."/>
            <person name="Brescovit A.D."/>
            <person name="Santos A.J."/>
        </authorList>
    </citation>
    <scope>NUCLEOTIDE SEQUENCE</scope>
    <source>
        <tissue evidence="2">Shoot tissue taken approximately 20 cm above the soil surface</tissue>
    </source>
</reference>
<evidence type="ECO:0000313" key="2">
    <source>
        <dbReference type="EMBL" id="JAD74866.1"/>
    </source>
</evidence>
<evidence type="ECO:0000256" key="1">
    <source>
        <dbReference type="SAM" id="SignalP"/>
    </source>
</evidence>
<organism evidence="2">
    <name type="scientific">Arundo donax</name>
    <name type="common">Giant reed</name>
    <name type="synonym">Donax arundinaceus</name>
    <dbReference type="NCBI Taxonomy" id="35708"/>
    <lineage>
        <taxon>Eukaryota</taxon>
        <taxon>Viridiplantae</taxon>
        <taxon>Streptophyta</taxon>
        <taxon>Embryophyta</taxon>
        <taxon>Tracheophyta</taxon>
        <taxon>Spermatophyta</taxon>
        <taxon>Magnoliopsida</taxon>
        <taxon>Liliopsida</taxon>
        <taxon>Poales</taxon>
        <taxon>Poaceae</taxon>
        <taxon>PACMAD clade</taxon>
        <taxon>Arundinoideae</taxon>
        <taxon>Arundineae</taxon>
        <taxon>Arundo</taxon>
    </lineage>
</organism>
<proteinExistence type="predicted"/>
<reference evidence="2" key="2">
    <citation type="journal article" date="2015" name="Data Brief">
        <title>Shoot transcriptome of the giant reed, Arundo donax.</title>
        <authorList>
            <person name="Barrero R.A."/>
            <person name="Guerrero F.D."/>
            <person name="Moolhuijzen P."/>
            <person name="Goolsby J.A."/>
            <person name="Tidwell J."/>
            <person name="Bellgard S.E."/>
            <person name="Bellgard M.I."/>
        </authorList>
    </citation>
    <scope>NUCLEOTIDE SEQUENCE</scope>
    <source>
        <tissue evidence="2">Shoot tissue taken approximately 20 cm above the soil surface</tissue>
    </source>
</reference>
<sequence>MFTTFSNVISLILLISLHPAIEKRYELRGSDKKYTAPNTKNMDDQNCESLLSRCGGS</sequence>
<name>A0A0A9CGZ8_ARUDO</name>
<accession>A0A0A9CGZ8</accession>